<dbReference type="AlphaFoldDB" id="A0A820QKK5"/>
<dbReference type="EMBL" id="CAJOBG010043045">
    <property type="protein sequence ID" value="CAF4424196.1"/>
    <property type="molecule type" value="Genomic_DNA"/>
</dbReference>
<gene>
    <name evidence="2" type="ORF">OVN521_LOCUS36289</name>
    <name evidence="1" type="ORF">UXM345_LOCUS25957</name>
</gene>
<organism evidence="2 3">
    <name type="scientific">Rotaria magnacalcarata</name>
    <dbReference type="NCBI Taxonomy" id="392030"/>
    <lineage>
        <taxon>Eukaryota</taxon>
        <taxon>Metazoa</taxon>
        <taxon>Spiralia</taxon>
        <taxon>Gnathifera</taxon>
        <taxon>Rotifera</taxon>
        <taxon>Eurotatoria</taxon>
        <taxon>Bdelloidea</taxon>
        <taxon>Philodinida</taxon>
        <taxon>Philodinidae</taxon>
        <taxon>Rotaria</taxon>
    </lineage>
</organism>
<evidence type="ECO:0000313" key="2">
    <source>
        <dbReference type="EMBL" id="CAF4424196.1"/>
    </source>
</evidence>
<proteinExistence type="predicted"/>
<dbReference type="Proteomes" id="UP000663866">
    <property type="component" value="Unassembled WGS sequence"/>
</dbReference>
<protein>
    <submittedName>
        <fullName evidence="2">Uncharacterized protein</fullName>
    </submittedName>
</protein>
<accession>A0A820QKK5</accession>
<comment type="caution">
    <text evidence="2">The sequence shown here is derived from an EMBL/GenBank/DDBJ whole genome shotgun (WGS) entry which is preliminary data.</text>
</comment>
<dbReference type="Proteomes" id="UP000663842">
    <property type="component" value="Unassembled WGS sequence"/>
</dbReference>
<evidence type="ECO:0000313" key="3">
    <source>
        <dbReference type="Proteomes" id="UP000663866"/>
    </source>
</evidence>
<dbReference type="EMBL" id="CAJOBF010005148">
    <property type="protein sequence ID" value="CAF4165519.1"/>
    <property type="molecule type" value="Genomic_DNA"/>
</dbReference>
<reference evidence="2" key="1">
    <citation type="submission" date="2021-02" db="EMBL/GenBank/DDBJ databases">
        <authorList>
            <person name="Nowell W R."/>
        </authorList>
    </citation>
    <scope>NUCLEOTIDE SEQUENCE</scope>
</reference>
<evidence type="ECO:0000313" key="1">
    <source>
        <dbReference type="EMBL" id="CAF4165519.1"/>
    </source>
</evidence>
<name>A0A820QKK5_9BILA</name>
<sequence>MNTRLRLNISLDCRSSEKSDEESHVTITPDIKEDTYGPSSLKWQMYLITFKSICEEKRIALFCLAQHVDVFERLKKLIYLDIYSKIHFGKVEPYRLMTQNRFPNSHIDVQVSKFRLWV</sequence>
<keyword evidence="3" id="KW-1185">Reference proteome</keyword>